<dbReference type="Proteomes" id="UP000281084">
    <property type="component" value="Unassembled WGS sequence"/>
</dbReference>
<feature type="region of interest" description="Disordered" evidence="1">
    <location>
        <begin position="42"/>
        <end position="63"/>
    </location>
</feature>
<proteinExistence type="predicted"/>
<dbReference type="AlphaFoldDB" id="A0A3A8GB86"/>
<feature type="compositionally biased region" description="Low complexity" evidence="1">
    <location>
        <begin position="48"/>
        <end position="58"/>
    </location>
</feature>
<name>A0A3A8GB86_9GAMM</name>
<sequence length="126" mass="13084">MCSPGGMFSGVQNLANAQMADATAKGNANTVRSVALAEAEKMKRQGKSNASSARAAAAEMGRDVDQGASAMLQDEHIGDAAYNASLNISDANNQANQIRIQGKQQRNNYAMQAMSDFAGAASGGWK</sequence>
<evidence type="ECO:0000256" key="1">
    <source>
        <dbReference type="SAM" id="MobiDB-lite"/>
    </source>
</evidence>
<evidence type="ECO:0000313" key="3">
    <source>
        <dbReference type="Proteomes" id="UP000281084"/>
    </source>
</evidence>
<dbReference type="RefSeq" id="WP_120364169.1">
    <property type="nucleotide sequence ID" value="NZ_RAXW01000007.1"/>
</dbReference>
<evidence type="ECO:0000313" key="2">
    <source>
        <dbReference type="EMBL" id="RKG55246.1"/>
    </source>
</evidence>
<gene>
    <name evidence="2" type="ORF">D7V64_02730</name>
</gene>
<comment type="caution">
    <text evidence="2">The sequence shown here is derived from an EMBL/GenBank/DDBJ whole genome shotgun (WGS) entry which is preliminary data.</text>
</comment>
<reference evidence="2 3" key="1">
    <citation type="submission" date="2018-09" db="EMBL/GenBank/DDBJ databases">
        <title>The draft genome of Acinetobacter spp. strains.</title>
        <authorList>
            <person name="Qin J."/>
            <person name="Feng Y."/>
            <person name="Zong Z."/>
        </authorList>
    </citation>
    <scope>NUCLEOTIDE SEQUENCE [LARGE SCALE GENOMIC DNA]</scope>
    <source>
        <strain evidence="2 3">WCHAc060002</strain>
    </source>
</reference>
<dbReference type="EMBL" id="RAXZ01000002">
    <property type="protein sequence ID" value="RKG55246.1"/>
    <property type="molecule type" value="Genomic_DNA"/>
</dbReference>
<protein>
    <submittedName>
        <fullName evidence="2">Uncharacterized protein</fullName>
    </submittedName>
</protein>
<organism evidence="2 3">
    <name type="scientific">Acinetobacter cumulans</name>
    <dbReference type="NCBI Taxonomy" id="2136182"/>
    <lineage>
        <taxon>Bacteria</taxon>
        <taxon>Pseudomonadati</taxon>
        <taxon>Pseudomonadota</taxon>
        <taxon>Gammaproteobacteria</taxon>
        <taxon>Moraxellales</taxon>
        <taxon>Moraxellaceae</taxon>
        <taxon>Acinetobacter</taxon>
    </lineage>
</organism>
<accession>A0A3A8GB86</accession>